<dbReference type="InterPro" id="IPR001986">
    <property type="entry name" value="Enolpyruvate_Tfrase_dom"/>
</dbReference>
<dbReference type="GO" id="GO:0008652">
    <property type="term" value="P:amino acid biosynthetic process"/>
    <property type="evidence" value="ECO:0007669"/>
    <property type="project" value="UniProtKB-KW"/>
</dbReference>
<dbReference type="PIRSF" id="PIRSF000505">
    <property type="entry name" value="EPSPS"/>
    <property type="match status" value="1"/>
</dbReference>
<dbReference type="NCBIfam" id="TIGR01356">
    <property type="entry name" value="aroA"/>
    <property type="match status" value="1"/>
</dbReference>
<feature type="binding site" evidence="7">
    <location>
        <position position="25"/>
    </location>
    <ligand>
        <name>3-phosphoshikimate</name>
        <dbReference type="ChEBI" id="CHEBI:145989"/>
    </ligand>
</feature>
<evidence type="ECO:0000313" key="9">
    <source>
        <dbReference type="EMBL" id="UQF78767.1"/>
    </source>
</evidence>
<proteinExistence type="inferred from homology"/>
<dbReference type="GO" id="GO:0009073">
    <property type="term" value="P:aromatic amino acid family biosynthetic process"/>
    <property type="evidence" value="ECO:0007669"/>
    <property type="project" value="UniProtKB-KW"/>
</dbReference>
<feature type="binding site" evidence="7">
    <location>
        <position position="304"/>
    </location>
    <ligand>
        <name>3-phosphoshikimate</name>
        <dbReference type="ChEBI" id="CHEBI:145989"/>
    </ligand>
</feature>
<dbReference type="PANTHER" id="PTHR21090">
    <property type="entry name" value="AROM/DEHYDROQUINATE SYNTHASE"/>
    <property type="match status" value="1"/>
</dbReference>
<dbReference type="InterPro" id="IPR036968">
    <property type="entry name" value="Enolpyruvate_Tfrase_sf"/>
</dbReference>
<feature type="binding site" evidence="7">
    <location>
        <position position="331"/>
    </location>
    <ligand>
        <name>3-phosphoshikimate</name>
        <dbReference type="ChEBI" id="CHEBI:145989"/>
    </ligand>
</feature>
<dbReference type="SUPFAM" id="SSF55205">
    <property type="entry name" value="EPT/RTPC-like"/>
    <property type="match status" value="1"/>
</dbReference>
<comment type="similarity">
    <text evidence="2 7">Belongs to the EPSP synthase family.</text>
</comment>
<feature type="binding site" evidence="7">
    <location>
        <position position="405"/>
    </location>
    <ligand>
        <name>phosphoenolpyruvate</name>
        <dbReference type="ChEBI" id="CHEBI:58702"/>
    </ligand>
</feature>
<keyword evidence="7" id="KW-0963">Cytoplasm</keyword>
<dbReference type="Gene3D" id="3.65.10.10">
    <property type="entry name" value="Enolpyruvate transferase domain"/>
    <property type="match status" value="2"/>
</dbReference>
<dbReference type="PANTHER" id="PTHR21090:SF5">
    <property type="entry name" value="PENTAFUNCTIONAL AROM POLYPEPTIDE"/>
    <property type="match status" value="1"/>
</dbReference>
<feature type="binding site" evidence="7">
    <location>
        <position position="162"/>
    </location>
    <ligand>
        <name>3-phosphoshikimate</name>
        <dbReference type="ChEBI" id="CHEBI:145989"/>
    </ligand>
</feature>
<evidence type="ECO:0000313" key="10">
    <source>
        <dbReference type="Proteomes" id="UP000831562"/>
    </source>
</evidence>
<dbReference type="Pfam" id="PF00275">
    <property type="entry name" value="EPSP_synthase"/>
    <property type="match status" value="1"/>
</dbReference>
<evidence type="ECO:0000256" key="7">
    <source>
        <dbReference type="HAMAP-Rule" id="MF_00210"/>
    </source>
</evidence>
<gene>
    <name evidence="7 9" type="primary">aroA</name>
    <name evidence="9" type="ORF">M3I19_03660</name>
</gene>
<comment type="caution">
    <text evidence="7">Lacks conserved residue(s) required for the propagation of feature annotation.</text>
</comment>
<comment type="subcellular location">
    <subcellularLocation>
        <location evidence="7">Cytoplasm</location>
    </subcellularLocation>
</comment>
<dbReference type="HAMAP" id="MF_00210">
    <property type="entry name" value="EPSP_synth"/>
    <property type="match status" value="1"/>
</dbReference>
<evidence type="ECO:0000259" key="8">
    <source>
        <dbReference type="Pfam" id="PF00275"/>
    </source>
</evidence>
<feature type="binding site" evidence="7">
    <location>
        <position position="163"/>
    </location>
    <ligand>
        <name>phosphoenolpyruvate</name>
        <dbReference type="ChEBI" id="CHEBI:58702"/>
    </ligand>
</feature>
<reference evidence="9" key="1">
    <citation type="submission" date="2022-05" db="EMBL/GenBank/DDBJ databases">
        <title>Using nanopore sequencing to obtain complete genomes from saliva samples.</title>
        <authorList>
            <person name="Baker J.L."/>
        </authorList>
    </citation>
    <scope>NUCLEOTIDE SEQUENCE</scope>
    <source>
        <strain evidence="9">JCVI-JB-Lp32</strain>
    </source>
</reference>
<evidence type="ECO:0000256" key="6">
    <source>
        <dbReference type="ARBA" id="ARBA00044633"/>
    </source>
</evidence>
<feature type="active site" description="Proton acceptor" evidence="7">
    <location>
        <position position="304"/>
    </location>
</feature>
<feature type="binding site" evidence="7">
    <location>
        <position position="161"/>
    </location>
    <ligand>
        <name>3-phosphoshikimate</name>
        <dbReference type="ChEBI" id="CHEBI:145989"/>
    </ligand>
</feature>
<dbReference type="GO" id="GO:0003866">
    <property type="term" value="F:3-phosphoshikimate 1-carboxyvinyltransferase activity"/>
    <property type="evidence" value="ECO:0007669"/>
    <property type="project" value="UniProtKB-UniRule"/>
</dbReference>
<sequence>MDVSITPHDLFGTVEAIPSKSCAHRALICASFANGTTNITCPYISEDIQVTVDCLKALGTTIARTKQGFRVVPAKEQNRPQNVQINCKESGTTLRFLLPLLGALNVNATISAEGRLFSRPLDPLISELSAHGMSFNWLDEKFLEVSGQLTSGSFELPGDISSQFISGLLLSLPLLSDSSAIQITGPIQSKNYLAITEQVMQDFGVTAAFDASSSTYTIEPQYYVCPGVYSIEGDWSNAAPWLAAGAIGQGVEVTGLFMQSVQGDRAILAALSLVGARVSRQQKGAACMMDHLRPFTISVSEVCDLAPVLAALAAFIPGTSRLTNIQRLRLKESDRVQSICSVLRAFGVTVELSDDQTELIITGGKQPASCIVDSCNDHRMVMMATILASYATGPVIITHAEAINKSYPLFFEHFKQLGGVCHSMES</sequence>
<evidence type="ECO:0000256" key="1">
    <source>
        <dbReference type="ARBA" id="ARBA00004811"/>
    </source>
</evidence>
<feature type="domain" description="Enolpyruvate transferase" evidence="8">
    <location>
        <begin position="7"/>
        <end position="413"/>
    </location>
</feature>
<dbReference type="AlphaFoldDB" id="A0A9E7AKE3"/>
<dbReference type="InterPro" id="IPR013792">
    <property type="entry name" value="RNA3'P_cycl/enolpyr_Trfase_a/b"/>
</dbReference>
<evidence type="ECO:0000256" key="3">
    <source>
        <dbReference type="ARBA" id="ARBA00022605"/>
    </source>
</evidence>
<feature type="binding site" evidence="7">
    <location>
        <position position="21"/>
    </location>
    <ligand>
        <name>3-phosphoshikimate</name>
        <dbReference type="ChEBI" id="CHEBI:145989"/>
    </ligand>
</feature>
<feature type="binding site" evidence="7">
    <location>
        <position position="20"/>
    </location>
    <ligand>
        <name>3-phosphoshikimate</name>
        <dbReference type="ChEBI" id="CHEBI:145989"/>
    </ligand>
</feature>
<dbReference type="EMBL" id="CP097092">
    <property type="protein sequence ID" value="UQF78767.1"/>
    <property type="molecule type" value="Genomic_DNA"/>
</dbReference>
<dbReference type="GO" id="GO:0009423">
    <property type="term" value="P:chorismate biosynthetic process"/>
    <property type="evidence" value="ECO:0007669"/>
    <property type="project" value="UniProtKB-UniRule"/>
</dbReference>
<dbReference type="GO" id="GO:0005737">
    <property type="term" value="C:cytoplasm"/>
    <property type="evidence" value="ECO:0007669"/>
    <property type="project" value="UniProtKB-SubCell"/>
</dbReference>
<dbReference type="Proteomes" id="UP000831562">
    <property type="component" value="Chromosome"/>
</dbReference>
<evidence type="ECO:0000256" key="4">
    <source>
        <dbReference type="ARBA" id="ARBA00022679"/>
    </source>
</evidence>
<keyword evidence="3 7" id="KW-0028">Amino-acid biosynthesis</keyword>
<feature type="binding site" evidence="7">
    <location>
        <position position="189"/>
    </location>
    <ligand>
        <name>3-phosphoshikimate</name>
        <dbReference type="ChEBI" id="CHEBI:145989"/>
    </ligand>
</feature>
<dbReference type="InterPro" id="IPR023193">
    <property type="entry name" value="EPSP_synthase_CS"/>
</dbReference>
<protein>
    <recommendedName>
        <fullName evidence="7">3-phosphoshikimate 1-carboxyvinyltransferase</fullName>
        <ecNumber evidence="7">2.5.1.19</ecNumber>
    </recommendedName>
    <alternativeName>
        <fullName evidence="7">5-enolpyruvylshikimate-3-phosphate synthase</fullName>
        <shortName evidence="7">EPSP synthase</shortName>
        <shortName evidence="7">EPSPS</shortName>
    </alternativeName>
</protein>
<comment type="pathway">
    <text evidence="1 7">Metabolic intermediate biosynthesis; chorismate biosynthesis; chorismate from D-erythrose 4-phosphate and phosphoenolpyruvate: step 6/7.</text>
</comment>
<dbReference type="PROSITE" id="PS00885">
    <property type="entry name" value="EPSP_SYNTHASE_2"/>
    <property type="match status" value="1"/>
</dbReference>
<feature type="binding site" evidence="7">
    <location>
        <position position="119"/>
    </location>
    <ligand>
        <name>phosphoenolpyruvate</name>
        <dbReference type="ChEBI" id="CHEBI:58702"/>
    </ligand>
</feature>
<evidence type="ECO:0000256" key="2">
    <source>
        <dbReference type="ARBA" id="ARBA00009948"/>
    </source>
</evidence>
<keyword evidence="4 7" id="KW-0808">Transferase</keyword>
<feature type="binding site" evidence="7">
    <location>
        <position position="163"/>
    </location>
    <ligand>
        <name>3-phosphoshikimate</name>
        <dbReference type="ChEBI" id="CHEBI:145989"/>
    </ligand>
</feature>
<comment type="subunit">
    <text evidence="7">Monomer.</text>
</comment>
<name>A0A9E7AKE3_9ACTN</name>
<comment type="function">
    <text evidence="7">Catalyzes the transfer of the enolpyruvyl moiety of phosphoenolpyruvate (PEP) to the 5-hydroxyl of shikimate-3-phosphate (S3P) to produce enolpyruvyl shikimate-3-phosphate and inorganic phosphate.</text>
</comment>
<feature type="binding site" evidence="7">
    <location>
        <position position="91"/>
    </location>
    <ligand>
        <name>phosphoenolpyruvate</name>
        <dbReference type="ChEBI" id="CHEBI:58702"/>
    </ligand>
</feature>
<feature type="binding site" evidence="7">
    <location>
        <position position="379"/>
    </location>
    <ligand>
        <name>phosphoenolpyruvate</name>
        <dbReference type="ChEBI" id="CHEBI:58702"/>
    </ligand>
</feature>
<keyword evidence="5 7" id="KW-0057">Aromatic amino acid biosynthesis</keyword>
<comment type="catalytic activity">
    <reaction evidence="6">
        <text>3-phosphoshikimate + phosphoenolpyruvate = 5-O-(1-carboxyvinyl)-3-phosphoshikimate + phosphate</text>
        <dbReference type="Rhea" id="RHEA:21256"/>
        <dbReference type="ChEBI" id="CHEBI:43474"/>
        <dbReference type="ChEBI" id="CHEBI:57701"/>
        <dbReference type="ChEBI" id="CHEBI:58702"/>
        <dbReference type="ChEBI" id="CHEBI:145989"/>
        <dbReference type="EC" id="2.5.1.19"/>
    </reaction>
    <physiologicalReaction direction="left-to-right" evidence="6">
        <dbReference type="Rhea" id="RHEA:21257"/>
    </physiologicalReaction>
</comment>
<organism evidence="9 10">
    <name type="scientific">Lancefieldella parvula</name>
    <dbReference type="NCBI Taxonomy" id="1382"/>
    <lineage>
        <taxon>Bacteria</taxon>
        <taxon>Bacillati</taxon>
        <taxon>Actinomycetota</taxon>
        <taxon>Coriobacteriia</taxon>
        <taxon>Coriobacteriales</taxon>
        <taxon>Atopobiaceae</taxon>
        <taxon>Lancefieldella</taxon>
    </lineage>
</organism>
<feature type="binding site" evidence="7">
    <location>
        <position position="335"/>
    </location>
    <ligand>
        <name>phosphoenolpyruvate</name>
        <dbReference type="ChEBI" id="CHEBI:58702"/>
    </ligand>
</feature>
<feature type="binding site" evidence="7">
    <location>
        <position position="20"/>
    </location>
    <ligand>
        <name>phosphoenolpyruvate</name>
        <dbReference type="ChEBI" id="CHEBI:58702"/>
    </ligand>
</feature>
<evidence type="ECO:0000256" key="5">
    <source>
        <dbReference type="ARBA" id="ARBA00023141"/>
    </source>
</evidence>
<accession>A0A9E7AKE3</accession>
<dbReference type="EC" id="2.5.1.19" evidence="7"/>
<dbReference type="InterPro" id="IPR006264">
    <property type="entry name" value="EPSP_synthase"/>
</dbReference>